<feature type="transmembrane region" description="Helical" evidence="8">
    <location>
        <begin position="373"/>
        <end position="390"/>
    </location>
</feature>
<feature type="transmembrane region" description="Helical" evidence="8">
    <location>
        <begin position="536"/>
        <end position="566"/>
    </location>
</feature>
<dbReference type="EMBL" id="MFNE01000008">
    <property type="protein sequence ID" value="OGG96872.1"/>
    <property type="molecule type" value="Genomic_DNA"/>
</dbReference>
<evidence type="ECO:0000256" key="7">
    <source>
        <dbReference type="ARBA" id="ARBA00023136"/>
    </source>
</evidence>
<dbReference type="GO" id="GO:0033179">
    <property type="term" value="C:proton-transporting V-type ATPase, V0 domain"/>
    <property type="evidence" value="ECO:0007669"/>
    <property type="project" value="InterPro"/>
</dbReference>
<dbReference type="GO" id="GO:0051117">
    <property type="term" value="F:ATPase binding"/>
    <property type="evidence" value="ECO:0007669"/>
    <property type="project" value="TreeGrafter"/>
</dbReference>
<sequence length="602" mass="67454">MIETMKRVSLVFPAKHKERALRQLQEVGLMHLDQPQELPRQDWALGLSQATRALALFDPELPVKGPWYPKEGKARMLRILQLEKRLLVTRQKIQLNQREAEAVLPFGGFSLESIAALKEAGWGLSLYRLREKDLALIDQEEYWFPLFEENHQKVIALFSPAQNPYPNINRRRLPHHNWEELQTIIAEEKARETKMRRELDHLLTESAPILAYKRELENNQNFEKAQLILGAAEGLGYIRGYCPISLLPGLEALAKRGNYALLEEEADPSLAPTKLKQNRFSELFRPILNFIGVLPGYSEPEGGGVFMVFFAVFFAMLVGDAGYGLVMLFGTLAYKGLAKNTPAQIVPLFILLALTTTAWGAVTGLWFGVKEALAIQVLAAMVIPELSAWAADSTGLVIRLCFLIGLGQLGLAHLWQMVRLQSWYAKGAELGWFLLVFALYYLALYFVLGEAMPHFVMPLIELSLALVLIFSEQGQGRSFIKGLGWGLAQFPVNLLNAISNFSDLVSYIRLFAVGLATQQMAVTFNGLALSLGTESIWAWAGMILILLLGHSVNIMLAAIAVMVHAIRLNFLEFSKHLGLQWTGQAYAPFKMLQGHFRGLPGR</sequence>
<dbReference type="GO" id="GO:0007035">
    <property type="term" value="P:vacuolar acidification"/>
    <property type="evidence" value="ECO:0007669"/>
    <property type="project" value="TreeGrafter"/>
</dbReference>
<reference evidence="9 10" key="1">
    <citation type="journal article" date="2016" name="Nat. Commun.">
        <title>Thousands of microbial genomes shed light on interconnected biogeochemical processes in an aquifer system.</title>
        <authorList>
            <person name="Anantharaman K."/>
            <person name="Brown C.T."/>
            <person name="Hug L.A."/>
            <person name="Sharon I."/>
            <person name="Castelle C.J."/>
            <person name="Probst A.J."/>
            <person name="Thomas B.C."/>
            <person name="Singh A."/>
            <person name="Wilkins M.J."/>
            <person name="Karaoz U."/>
            <person name="Brodie E.L."/>
            <person name="Williams K.H."/>
            <person name="Hubbard S.S."/>
            <person name="Banfield J.F."/>
        </authorList>
    </citation>
    <scope>NUCLEOTIDE SEQUENCE [LARGE SCALE GENOMIC DNA]</scope>
</reference>
<comment type="similarity">
    <text evidence="2">Belongs to the V-ATPase 116 kDa subunit family.</text>
</comment>
<feature type="transmembrane region" description="Helical" evidence="8">
    <location>
        <begin position="430"/>
        <end position="448"/>
    </location>
</feature>
<protein>
    <recommendedName>
        <fullName evidence="11">V-type ATP synthase subunit I</fullName>
    </recommendedName>
</protein>
<feature type="transmembrane region" description="Helical" evidence="8">
    <location>
        <begin position="304"/>
        <end position="333"/>
    </location>
</feature>
<evidence type="ECO:0000256" key="3">
    <source>
        <dbReference type="ARBA" id="ARBA00022448"/>
    </source>
</evidence>
<evidence type="ECO:0008006" key="11">
    <source>
        <dbReference type="Google" id="ProtNLM"/>
    </source>
</evidence>
<keyword evidence="7 8" id="KW-0472">Membrane</keyword>
<comment type="caution">
    <text evidence="9">The sequence shown here is derived from an EMBL/GenBank/DDBJ whole genome shotgun (WGS) entry which is preliminary data.</text>
</comment>
<accession>A0A1F6GFI5</accession>
<organism evidence="9 10">
    <name type="scientific">Candidatus Lambdaproteobacteria bacterium RIFOXYD2_FULL_50_16</name>
    <dbReference type="NCBI Taxonomy" id="1817772"/>
    <lineage>
        <taxon>Bacteria</taxon>
        <taxon>Pseudomonadati</taxon>
        <taxon>Pseudomonadota</taxon>
        <taxon>Candidatus Lambdaproteobacteria</taxon>
    </lineage>
</organism>
<gene>
    <name evidence="9" type="ORF">A2527_00390</name>
</gene>
<keyword evidence="5 8" id="KW-1133">Transmembrane helix</keyword>
<dbReference type="InterPro" id="IPR002490">
    <property type="entry name" value="V-ATPase_116kDa_su"/>
</dbReference>
<keyword evidence="3" id="KW-0813">Transport</keyword>
<feature type="transmembrane region" description="Helical" evidence="8">
    <location>
        <begin position="397"/>
        <end position="418"/>
    </location>
</feature>
<dbReference type="PANTHER" id="PTHR11629">
    <property type="entry name" value="VACUOLAR PROTON ATPASES"/>
    <property type="match status" value="1"/>
</dbReference>
<evidence type="ECO:0000256" key="4">
    <source>
        <dbReference type="ARBA" id="ARBA00022692"/>
    </source>
</evidence>
<evidence type="ECO:0000256" key="6">
    <source>
        <dbReference type="ARBA" id="ARBA00023065"/>
    </source>
</evidence>
<evidence type="ECO:0000313" key="10">
    <source>
        <dbReference type="Proteomes" id="UP000178449"/>
    </source>
</evidence>
<proteinExistence type="inferred from homology"/>
<evidence type="ECO:0000256" key="5">
    <source>
        <dbReference type="ARBA" id="ARBA00022989"/>
    </source>
</evidence>
<name>A0A1F6GFI5_9PROT</name>
<dbReference type="PANTHER" id="PTHR11629:SF63">
    <property type="entry name" value="V-TYPE PROTON ATPASE SUBUNIT A"/>
    <property type="match status" value="1"/>
</dbReference>
<evidence type="ECO:0000256" key="8">
    <source>
        <dbReference type="SAM" id="Phobius"/>
    </source>
</evidence>
<dbReference type="GO" id="GO:0016471">
    <property type="term" value="C:vacuolar proton-transporting V-type ATPase complex"/>
    <property type="evidence" value="ECO:0007669"/>
    <property type="project" value="TreeGrafter"/>
</dbReference>
<dbReference type="AlphaFoldDB" id="A0A1F6GFI5"/>
<dbReference type="STRING" id="1817772.A2527_00390"/>
<evidence type="ECO:0000256" key="1">
    <source>
        <dbReference type="ARBA" id="ARBA00004141"/>
    </source>
</evidence>
<comment type="subcellular location">
    <subcellularLocation>
        <location evidence="1">Membrane</location>
        <topology evidence="1">Multi-pass membrane protein</topology>
    </subcellularLocation>
</comment>
<feature type="transmembrane region" description="Helical" evidence="8">
    <location>
        <begin position="345"/>
        <end position="367"/>
    </location>
</feature>
<feature type="transmembrane region" description="Helical" evidence="8">
    <location>
        <begin position="510"/>
        <end position="530"/>
    </location>
</feature>
<keyword evidence="4 8" id="KW-0812">Transmembrane</keyword>
<dbReference type="Proteomes" id="UP000178449">
    <property type="component" value="Unassembled WGS sequence"/>
</dbReference>
<evidence type="ECO:0000313" key="9">
    <source>
        <dbReference type="EMBL" id="OGG96872.1"/>
    </source>
</evidence>
<evidence type="ECO:0000256" key="2">
    <source>
        <dbReference type="ARBA" id="ARBA00009904"/>
    </source>
</evidence>
<keyword evidence="6" id="KW-0406">Ion transport</keyword>
<dbReference type="GO" id="GO:0046961">
    <property type="term" value="F:proton-transporting ATPase activity, rotational mechanism"/>
    <property type="evidence" value="ECO:0007669"/>
    <property type="project" value="InterPro"/>
</dbReference>